<dbReference type="EC" id="2.7.13.3" evidence="2"/>
<proteinExistence type="predicted"/>
<accession>A0A7V3V035</accession>
<evidence type="ECO:0000313" key="8">
    <source>
        <dbReference type="EMBL" id="HGD13292.1"/>
    </source>
</evidence>
<dbReference type="PROSITE" id="PS50112">
    <property type="entry name" value="PAS"/>
    <property type="match status" value="4"/>
</dbReference>
<dbReference type="EMBL" id="DTMZ01000101">
    <property type="protein sequence ID" value="HGD13292.1"/>
    <property type="molecule type" value="Genomic_DNA"/>
</dbReference>
<organism evidence="8">
    <name type="scientific">candidate division WOR-3 bacterium</name>
    <dbReference type="NCBI Taxonomy" id="2052148"/>
    <lineage>
        <taxon>Bacteria</taxon>
        <taxon>Bacteria division WOR-3</taxon>
    </lineage>
</organism>
<keyword evidence="5" id="KW-0418">Kinase</keyword>
<dbReference type="PROSITE" id="PS50113">
    <property type="entry name" value="PAC"/>
    <property type="match status" value="2"/>
</dbReference>
<evidence type="ECO:0000256" key="4">
    <source>
        <dbReference type="ARBA" id="ARBA00022679"/>
    </source>
</evidence>
<dbReference type="SMART" id="SM00091">
    <property type="entry name" value="PAS"/>
    <property type="match status" value="6"/>
</dbReference>
<dbReference type="SMART" id="SM00086">
    <property type="entry name" value="PAC"/>
    <property type="match status" value="5"/>
</dbReference>
<dbReference type="InterPro" id="IPR013656">
    <property type="entry name" value="PAS_4"/>
</dbReference>
<evidence type="ECO:0000259" key="7">
    <source>
        <dbReference type="PROSITE" id="PS50113"/>
    </source>
</evidence>
<evidence type="ECO:0000259" key="6">
    <source>
        <dbReference type="PROSITE" id="PS50112"/>
    </source>
</evidence>
<dbReference type="InterPro" id="IPR000700">
    <property type="entry name" value="PAS-assoc_C"/>
</dbReference>
<dbReference type="PANTHER" id="PTHR43304:SF1">
    <property type="entry name" value="PAC DOMAIN-CONTAINING PROTEIN"/>
    <property type="match status" value="1"/>
</dbReference>
<feature type="domain" description="PAS" evidence="6">
    <location>
        <begin position="511"/>
        <end position="581"/>
    </location>
</feature>
<dbReference type="CDD" id="cd00130">
    <property type="entry name" value="PAS"/>
    <property type="match status" value="5"/>
</dbReference>
<dbReference type="SUPFAM" id="SSF55785">
    <property type="entry name" value="PYP-like sensor domain (PAS domain)"/>
    <property type="match status" value="6"/>
</dbReference>
<dbReference type="InterPro" id="IPR001610">
    <property type="entry name" value="PAC"/>
</dbReference>
<evidence type="ECO:0000256" key="1">
    <source>
        <dbReference type="ARBA" id="ARBA00000085"/>
    </source>
</evidence>
<evidence type="ECO:0000256" key="5">
    <source>
        <dbReference type="ARBA" id="ARBA00022777"/>
    </source>
</evidence>
<dbReference type="Pfam" id="PF13426">
    <property type="entry name" value="PAS_9"/>
    <property type="match status" value="3"/>
</dbReference>
<comment type="catalytic activity">
    <reaction evidence="1">
        <text>ATP + protein L-histidine = ADP + protein N-phospho-L-histidine.</text>
        <dbReference type="EC" id="2.7.13.3"/>
    </reaction>
</comment>
<dbReference type="GO" id="GO:0006355">
    <property type="term" value="P:regulation of DNA-templated transcription"/>
    <property type="evidence" value="ECO:0007669"/>
    <property type="project" value="InterPro"/>
</dbReference>
<feature type="domain" description="PAS" evidence="6">
    <location>
        <begin position="137"/>
        <end position="207"/>
    </location>
</feature>
<name>A0A7V3V035_UNCW3</name>
<feature type="domain" description="PAS" evidence="6">
    <location>
        <begin position="260"/>
        <end position="329"/>
    </location>
</feature>
<sequence>MSEENGLMPERKSKKGKGFSFTNITIQPGDIVILLDYAGRIIDVNEEAVRSLRMSRSELVGMPWVTLFPHSGLDIKAVVSGRDFANGFDFVRADGTSVSLYFFATVGISEDGQAAGVVCIGRDVTPFWHSTEKTLESEKKYQLLTRLVQDGIIVVSPTGQILEANPAAARIVGFAVEELLGQRVEQFVTPEERRDFLLFGRRVIKKGSGQTRLRIVNSQGKERTLKISAELFHLPTERKIYAICSDITSEQELENALASTELLIDRLFEAEPAALFLEKMDGTIVRANRAATRLLGLPMAEIVNRRLREIVPVDLAVILPQMRTAIIENRQFQAEVYTRRRDGRPVWLLLSNALLEVEPENLILTVAKDITEEKQALIELREHEARLKLLLNQVPALIWTTDTNLVCNSALGSGLAGLAAQPGKLIGQRIPAIFGGGEEIEVLFQRALAGESVRFEWTEQSINRTGVPESGYSYHIQVEPLRGLEGELLGVVGVAQDITEYYNIQKKLMETLNHYQTLVDIAPITIAVHQEGRIVMINRAGAKMLGYDEPEELVGKSVIEFVHPDDWPAASKRIRNALEKGESAPPLKERLRRRDGTYILAQVQNALLSWQGKPAILVVAQDLSEREKLSSQVQKVMSHTRAILEYSPHGIAAESEGRIVYANTRFAELYGYELIEVIGKPIVELVAPYERERINNYMLARRNGKPAPNEYEFDALLKNGTVRRFRVSVTTYEIDKQLFILGFVNPA</sequence>
<protein>
    <recommendedName>
        <fullName evidence="2">histidine kinase</fullName>
        <ecNumber evidence="2">2.7.13.3</ecNumber>
    </recommendedName>
</protein>
<dbReference type="InterPro" id="IPR052162">
    <property type="entry name" value="Sensor_kinase/Photoreceptor"/>
</dbReference>
<dbReference type="InterPro" id="IPR000014">
    <property type="entry name" value="PAS"/>
</dbReference>
<feature type="domain" description="PAS" evidence="6">
    <location>
        <begin position="651"/>
        <end position="698"/>
    </location>
</feature>
<dbReference type="Gene3D" id="3.30.450.20">
    <property type="entry name" value="PAS domain"/>
    <property type="match status" value="6"/>
</dbReference>
<dbReference type="Pfam" id="PF00989">
    <property type="entry name" value="PAS"/>
    <property type="match status" value="1"/>
</dbReference>
<dbReference type="InterPro" id="IPR035965">
    <property type="entry name" value="PAS-like_dom_sf"/>
</dbReference>
<dbReference type="InterPro" id="IPR013767">
    <property type="entry name" value="PAS_fold"/>
</dbReference>
<dbReference type="AlphaFoldDB" id="A0A7V3V035"/>
<evidence type="ECO:0000256" key="3">
    <source>
        <dbReference type="ARBA" id="ARBA00022553"/>
    </source>
</evidence>
<feature type="domain" description="PAC" evidence="7">
    <location>
        <begin position="456"/>
        <end position="510"/>
    </location>
</feature>
<dbReference type="GO" id="GO:0004673">
    <property type="term" value="F:protein histidine kinase activity"/>
    <property type="evidence" value="ECO:0007669"/>
    <property type="project" value="UniProtKB-EC"/>
</dbReference>
<keyword evidence="3" id="KW-0597">Phosphoprotein</keyword>
<comment type="caution">
    <text evidence="8">The sequence shown here is derived from an EMBL/GenBank/DDBJ whole genome shotgun (WGS) entry which is preliminary data.</text>
</comment>
<gene>
    <name evidence="8" type="ORF">ENX16_04350</name>
</gene>
<feature type="domain" description="PAC" evidence="7">
    <location>
        <begin position="332"/>
        <end position="382"/>
    </location>
</feature>
<dbReference type="Pfam" id="PF08448">
    <property type="entry name" value="PAS_4"/>
    <property type="match status" value="2"/>
</dbReference>
<dbReference type="NCBIfam" id="TIGR00229">
    <property type="entry name" value="sensory_box"/>
    <property type="match status" value="5"/>
</dbReference>
<evidence type="ECO:0000256" key="2">
    <source>
        <dbReference type="ARBA" id="ARBA00012438"/>
    </source>
</evidence>
<keyword evidence="4" id="KW-0808">Transferase</keyword>
<dbReference type="PANTHER" id="PTHR43304">
    <property type="entry name" value="PHYTOCHROME-LIKE PROTEIN CPH1"/>
    <property type="match status" value="1"/>
</dbReference>
<reference evidence="8" key="1">
    <citation type="journal article" date="2020" name="mSystems">
        <title>Genome- and Community-Level Interaction Insights into Carbon Utilization and Element Cycling Functions of Hydrothermarchaeota in Hydrothermal Sediment.</title>
        <authorList>
            <person name="Zhou Z."/>
            <person name="Liu Y."/>
            <person name="Xu W."/>
            <person name="Pan J."/>
            <person name="Luo Z.H."/>
            <person name="Li M."/>
        </authorList>
    </citation>
    <scope>NUCLEOTIDE SEQUENCE [LARGE SCALE GENOMIC DNA]</scope>
    <source>
        <strain evidence="8">SpSt-914</strain>
    </source>
</reference>